<evidence type="ECO:0000256" key="1">
    <source>
        <dbReference type="ARBA" id="ARBA00000085"/>
    </source>
</evidence>
<keyword evidence="4" id="KW-1003">Cell membrane</keyword>
<evidence type="ECO:0000313" key="11">
    <source>
        <dbReference type="EMBL" id="OMD30373.1"/>
    </source>
</evidence>
<dbReference type="PRINTS" id="PR00344">
    <property type="entry name" value="BCTRLSENSOR"/>
</dbReference>
<evidence type="ECO:0000256" key="7">
    <source>
        <dbReference type="ARBA" id="ARBA00022777"/>
    </source>
</evidence>
<evidence type="ECO:0000256" key="3">
    <source>
        <dbReference type="ARBA" id="ARBA00012438"/>
    </source>
</evidence>
<keyword evidence="7" id="KW-0418">Kinase</keyword>
<dbReference type="Pfam" id="PF02518">
    <property type="entry name" value="HATPase_c"/>
    <property type="match status" value="1"/>
</dbReference>
<evidence type="ECO:0000256" key="2">
    <source>
        <dbReference type="ARBA" id="ARBA00004651"/>
    </source>
</evidence>
<dbReference type="SMART" id="SM00304">
    <property type="entry name" value="HAMP"/>
    <property type="match status" value="1"/>
</dbReference>
<dbReference type="PANTHER" id="PTHR34220:SF7">
    <property type="entry name" value="SENSOR HISTIDINE KINASE YPDA"/>
    <property type="match status" value="1"/>
</dbReference>
<evidence type="ECO:0000313" key="12">
    <source>
        <dbReference type="Proteomes" id="UP000187465"/>
    </source>
</evidence>
<keyword evidence="6" id="KW-0808">Transferase</keyword>
<dbReference type="InterPro" id="IPR003660">
    <property type="entry name" value="HAMP_dom"/>
</dbReference>
<proteinExistence type="predicted"/>
<dbReference type="KEGG" id="pod:PODO_17580"/>
<dbReference type="GeneID" id="31571989"/>
<dbReference type="EMBL" id="MKQP01000025">
    <property type="protein sequence ID" value="OMD30373.1"/>
    <property type="molecule type" value="Genomic_DNA"/>
</dbReference>
<dbReference type="EC" id="2.7.13.3" evidence="3"/>
<comment type="catalytic activity">
    <reaction evidence="1">
        <text>ATP + protein L-histidine = ADP + protein N-phospho-L-histidine.</text>
        <dbReference type="EC" id="2.7.13.3"/>
    </reaction>
</comment>
<protein>
    <recommendedName>
        <fullName evidence="3">histidine kinase</fullName>
        <ecNumber evidence="3">2.7.13.3</ecNumber>
    </recommendedName>
</protein>
<dbReference type="Gene3D" id="3.30.565.10">
    <property type="entry name" value="Histidine kinase-like ATPase, C-terminal domain"/>
    <property type="match status" value="1"/>
</dbReference>
<dbReference type="GO" id="GO:0005886">
    <property type="term" value="C:plasma membrane"/>
    <property type="evidence" value="ECO:0007669"/>
    <property type="project" value="UniProtKB-SubCell"/>
</dbReference>
<dbReference type="InterPro" id="IPR004358">
    <property type="entry name" value="Sig_transdc_His_kin-like_C"/>
</dbReference>
<comment type="subcellular location">
    <subcellularLocation>
        <location evidence="2">Cell membrane</location>
        <topology evidence="2">Multi-pass membrane protein</topology>
    </subcellularLocation>
</comment>
<dbReference type="Pfam" id="PF00672">
    <property type="entry name" value="HAMP"/>
    <property type="match status" value="1"/>
</dbReference>
<dbReference type="InterPro" id="IPR003594">
    <property type="entry name" value="HATPase_dom"/>
</dbReference>
<evidence type="ECO:0000256" key="9">
    <source>
        <dbReference type="ARBA" id="ARBA00023136"/>
    </source>
</evidence>
<dbReference type="PROSITE" id="PS50885">
    <property type="entry name" value="HAMP"/>
    <property type="match status" value="1"/>
</dbReference>
<dbReference type="InterPro" id="IPR010559">
    <property type="entry name" value="Sig_transdc_His_kin_internal"/>
</dbReference>
<dbReference type="Proteomes" id="UP000187465">
    <property type="component" value="Unassembled WGS sequence"/>
</dbReference>
<name>A0A1R0X7H8_9BACL</name>
<keyword evidence="8" id="KW-0902">Two-component regulatory system</keyword>
<keyword evidence="5" id="KW-0597">Phosphoprotein</keyword>
<dbReference type="InterPro" id="IPR050640">
    <property type="entry name" value="Bact_2-comp_sensor_kinase"/>
</dbReference>
<dbReference type="Gene3D" id="6.10.340.10">
    <property type="match status" value="1"/>
</dbReference>
<dbReference type="Pfam" id="PF06580">
    <property type="entry name" value="His_kinase"/>
    <property type="match status" value="1"/>
</dbReference>
<evidence type="ECO:0000256" key="4">
    <source>
        <dbReference type="ARBA" id="ARBA00022475"/>
    </source>
</evidence>
<dbReference type="GO" id="GO:0000155">
    <property type="term" value="F:phosphorelay sensor kinase activity"/>
    <property type="evidence" value="ECO:0007669"/>
    <property type="project" value="InterPro"/>
</dbReference>
<comment type="caution">
    <text evidence="11">The sequence shown here is derived from an EMBL/GenBank/DDBJ whole genome shotgun (WGS) entry which is preliminary data.</text>
</comment>
<dbReference type="CDD" id="cd06225">
    <property type="entry name" value="HAMP"/>
    <property type="match status" value="1"/>
</dbReference>
<dbReference type="PANTHER" id="PTHR34220">
    <property type="entry name" value="SENSOR HISTIDINE KINASE YPDA"/>
    <property type="match status" value="1"/>
</dbReference>
<evidence type="ECO:0000256" key="6">
    <source>
        <dbReference type="ARBA" id="ARBA00022679"/>
    </source>
</evidence>
<dbReference type="RefSeq" id="WP_036688197.1">
    <property type="nucleotide sequence ID" value="NZ_CP009428.1"/>
</dbReference>
<sequence>MKTFKRLSIRTQVLLFGLFIVAIIPIIVSRVYQLSSETIINQNTQYNTELVSLLKQRISDNYANVSSMMMNVGYDSTVQKFLVENDKLRVYDLSQKVEGLLSIARNMNTDILDIIVIGSSNTRISLAGRTKYAIDLMKTAEEDGIVHYRGYSPPDKVIDKRKLLFGMNIFASGDTSLYGEKIGYLAVIVDMKAIQTEISEYPRLVGTSFFMMDDKGMIYSNSNEPEDMLQQFQTRATGRDGESIVETVHGKKYAIQSFSLPEISGKIITAVPVHNLMKELEKLKKVSYALLALILLVVSIPYSVLMMNLLRPLSRLMRYMNQLKGGSLGILNNKVDLKGYAEIEIISRQFNDMTTRIHDLTDQLIDASTQLYLTDLEKQRAEYSYLQSQINPHFLSNTLDTIKGVAIVKGNRDIFEMTTALSTMLKYSIKGKEEVTLGEELKIAESCVRIYQGRFPDKFTYKLLCPQEWLHIPVPKMILQPIVENALGHGLEAQGQGILLISVEKNEAGLLEIVVEDNGVGIDTTRLEQLTELLAGKNIESGDHIGLLNVNNRLNLKYGDPCGVLLYSKEGSGTKTVLRLPGSLIDPQKART</sequence>
<dbReference type="AlphaFoldDB" id="A0A1R0X7H8"/>
<gene>
    <name evidence="11" type="ORF">BJP51_20135</name>
</gene>
<feature type="domain" description="HAMP" evidence="10">
    <location>
        <begin position="307"/>
        <end position="362"/>
    </location>
</feature>
<dbReference type="InterPro" id="IPR036890">
    <property type="entry name" value="HATPase_C_sf"/>
</dbReference>
<organism evidence="11 12">
    <name type="scientific">Paenibacillus odorifer</name>
    <dbReference type="NCBI Taxonomy" id="189426"/>
    <lineage>
        <taxon>Bacteria</taxon>
        <taxon>Bacillati</taxon>
        <taxon>Bacillota</taxon>
        <taxon>Bacilli</taxon>
        <taxon>Bacillales</taxon>
        <taxon>Paenibacillaceae</taxon>
        <taxon>Paenibacillus</taxon>
    </lineage>
</organism>
<evidence type="ECO:0000256" key="5">
    <source>
        <dbReference type="ARBA" id="ARBA00022553"/>
    </source>
</evidence>
<reference evidence="11 12" key="1">
    <citation type="submission" date="2016-10" db="EMBL/GenBank/DDBJ databases">
        <title>Paenibacillus species isolates.</title>
        <authorList>
            <person name="Beno S.M."/>
        </authorList>
    </citation>
    <scope>NUCLEOTIDE SEQUENCE [LARGE SCALE GENOMIC DNA]</scope>
    <source>
        <strain evidence="11 12">FSL H7-0604</strain>
    </source>
</reference>
<accession>A0A1R0X7H8</accession>
<evidence type="ECO:0000259" key="10">
    <source>
        <dbReference type="PROSITE" id="PS50885"/>
    </source>
</evidence>
<evidence type="ECO:0000256" key="8">
    <source>
        <dbReference type="ARBA" id="ARBA00023012"/>
    </source>
</evidence>
<dbReference type="SUPFAM" id="SSF55874">
    <property type="entry name" value="ATPase domain of HSP90 chaperone/DNA topoisomerase II/histidine kinase"/>
    <property type="match status" value="1"/>
</dbReference>
<keyword evidence="9" id="KW-0472">Membrane</keyword>